<evidence type="ECO:0000313" key="4">
    <source>
        <dbReference type="Proteomes" id="UP000324065"/>
    </source>
</evidence>
<dbReference type="Gene3D" id="3.30.1330.30">
    <property type="match status" value="1"/>
</dbReference>
<dbReference type="PANTHER" id="PTHR34215">
    <property type="entry name" value="BLL0784 PROTEIN"/>
    <property type="match status" value="1"/>
</dbReference>
<dbReference type="InterPro" id="IPR029064">
    <property type="entry name" value="Ribosomal_eL30-like_sf"/>
</dbReference>
<dbReference type="NCBIfam" id="NF006622">
    <property type="entry name" value="PRK09190.1"/>
    <property type="match status" value="1"/>
</dbReference>
<dbReference type="AlphaFoldDB" id="A0A5M6I3N9"/>
<proteinExistence type="predicted"/>
<sequence>MPNHEDGGAAVGENPENAGDETAPMPKGHRRCIVTREVRPRDKLLRFVVSPDGVLVPDVDGRLPGRGLWLSPGRDMIEIAARRRLFSRAARGPVTVPPDLADQVERVLTRRCLSLLGLARRAGQVVTGYEKVRARVLGAADSGPPAALFAARDGAADGRSKMAALATAVLGSVPEGARGRTGRGGSNCRLVVGFDATELGQPLGRERAVHVALERGRLAKGLLEACDRLAGFRPGPMVLSLSEAQGAAVRAAPGAARGSTTESEHPADGTDDGTGRD</sequence>
<name>A0A5M6I3N9_9PROT</name>
<feature type="region of interest" description="Disordered" evidence="1">
    <location>
        <begin position="1"/>
        <end position="30"/>
    </location>
</feature>
<feature type="region of interest" description="Disordered" evidence="1">
    <location>
        <begin position="248"/>
        <end position="277"/>
    </location>
</feature>
<feature type="compositionally biased region" description="Basic and acidic residues" evidence="1">
    <location>
        <begin position="262"/>
        <end position="277"/>
    </location>
</feature>
<accession>A0A5M6I3N9</accession>
<feature type="compositionally biased region" description="Low complexity" evidence="1">
    <location>
        <begin position="248"/>
        <end position="258"/>
    </location>
</feature>
<dbReference type="Pfam" id="PF04296">
    <property type="entry name" value="YlxR"/>
    <property type="match status" value="1"/>
</dbReference>
<dbReference type="Proteomes" id="UP000324065">
    <property type="component" value="Unassembled WGS sequence"/>
</dbReference>
<reference evidence="3 4" key="1">
    <citation type="submission" date="2019-09" db="EMBL/GenBank/DDBJ databases">
        <title>Genome sequence of Roseospira marina, one of the more divergent members of the non-sulfur purple photosynthetic bacterial family, the Rhodospirillaceae.</title>
        <authorList>
            <person name="Meyer T."/>
            <person name="Kyndt J."/>
        </authorList>
    </citation>
    <scope>NUCLEOTIDE SEQUENCE [LARGE SCALE GENOMIC DNA]</scope>
    <source>
        <strain evidence="3 4">DSM 15113</strain>
    </source>
</reference>
<dbReference type="SUPFAM" id="SSF64376">
    <property type="entry name" value="YlxR-like"/>
    <property type="match status" value="1"/>
</dbReference>
<keyword evidence="4" id="KW-1185">Reference proteome</keyword>
<comment type="caution">
    <text evidence="3">The sequence shown here is derived from an EMBL/GenBank/DDBJ whole genome shotgun (WGS) entry which is preliminary data.</text>
</comment>
<organism evidence="3 4">
    <name type="scientific">Roseospira marina</name>
    <dbReference type="NCBI Taxonomy" id="140057"/>
    <lineage>
        <taxon>Bacteria</taxon>
        <taxon>Pseudomonadati</taxon>
        <taxon>Pseudomonadota</taxon>
        <taxon>Alphaproteobacteria</taxon>
        <taxon>Rhodospirillales</taxon>
        <taxon>Rhodospirillaceae</taxon>
        <taxon>Roseospira</taxon>
    </lineage>
</organism>
<protein>
    <submittedName>
        <fullName evidence="3">RNA-binding protein</fullName>
    </submittedName>
</protein>
<dbReference type="OrthoDB" id="9799836at2"/>
<evidence type="ECO:0000313" key="3">
    <source>
        <dbReference type="EMBL" id="KAA5602824.1"/>
    </source>
</evidence>
<evidence type="ECO:0000256" key="1">
    <source>
        <dbReference type="SAM" id="MobiDB-lite"/>
    </source>
</evidence>
<gene>
    <name evidence="3" type="ORF">F1188_20215</name>
</gene>
<dbReference type="InterPro" id="IPR035931">
    <property type="entry name" value="YlxR-like_sf"/>
</dbReference>
<dbReference type="CDD" id="cd00279">
    <property type="entry name" value="YlxR"/>
    <property type="match status" value="1"/>
</dbReference>
<dbReference type="SUPFAM" id="SSF55315">
    <property type="entry name" value="L30e-like"/>
    <property type="match status" value="1"/>
</dbReference>
<dbReference type="InterPro" id="IPR037465">
    <property type="entry name" value="YlxR"/>
</dbReference>
<dbReference type="PANTHER" id="PTHR34215:SF1">
    <property type="entry name" value="YLXR DOMAIN-CONTAINING PROTEIN"/>
    <property type="match status" value="1"/>
</dbReference>
<dbReference type="InterPro" id="IPR007393">
    <property type="entry name" value="YlxR_dom"/>
</dbReference>
<dbReference type="EMBL" id="VWPJ01000043">
    <property type="protein sequence ID" value="KAA5602824.1"/>
    <property type="molecule type" value="Genomic_DNA"/>
</dbReference>
<evidence type="ECO:0000259" key="2">
    <source>
        <dbReference type="Pfam" id="PF04296"/>
    </source>
</evidence>
<dbReference type="Gene3D" id="3.30.1230.10">
    <property type="entry name" value="YlxR-like"/>
    <property type="match status" value="1"/>
</dbReference>
<feature type="domain" description="YlxR" evidence="2">
    <location>
        <begin position="30"/>
        <end position="105"/>
    </location>
</feature>